<reference evidence="2" key="1">
    <citation type="submission" date="2023-06" db="EMBL/GenBank/DDBJ databases">
        <authorList>
            <consortium name="Lawrence Berkeley National Laboratory"/>
            <person name="Ahrendt S."/>
            <person name="Sahu N."/>
            <person name="Indic B."/>
            <person name="Wong-Bajracharya J."/>
            <person name="Merenyi Z."/>
            <person name="Ke H.-M."/>
            <person name="Monk M."/>
            <person name="Kocsube S."/>
            <person name="Drula E."/>
            <person name="Lipzen A."/>
            <person name="Balint B."/>
            <person name="Henrissat B."/>
            <person name="Andreopoulos B."/>
            <person name="Martin F.M."/>
            <person name="Harder C.B."/>
            <person name="Rigling D."/>
            <person name="Ford K.L."/>
            <person name="Foster G.D."/>
            <person name="Pangilinan J."/>
            <person name="Papanicolaou A."/>
            <person name="Barry K."/>
            <person name="LaButti K."/>
            <person name="Viragh M."/>
            <person name="Koriabine M."/>
            <person name="Yan M."/>
            <person name="Riley R."/>
            <person name="Champramary S."/>
            <person name="Plett K.L."/>
            <person name="Tsai I.J."/>
            <person name="Slot J."/>
            <person name="Sipos G."/>
            <person name="Plett J."/>
            <person name="Nagy L.G."/>
            <person name="Grigoriev I.V."/>
        </authorList>
    </citation>
    <scope>NUCLEOTIDE SEQUENCE</scope>
    <source>
        <strain evidence="2">FPL87.14</strain>
    </source>
</reference>
<keyword evidence="1" id="KW-0812">Transmembrane</keyword>
<sequence length="145" mass="16506">MIISQQDTRRVLAFSPSSVLWLFLALLAVVLTLVYPSMRNTLSPALVFVWMDTALAYGFQRTFKIRIPLHLRLARCDPSQEFSRCRACSTPHAAVPTTLWPTPMPTPAVTLRLLGDTFSDERLYAFGKGIVRNGIFMRRLYTHTM</sequence>
<gene>
    <name evidence="2" type="ORF">EV421DRAFT_1736132</name>
</gene>
<keyword evidence="1" id="KW-1133">Transmembrane helix</keyword>
<evidence type="ECO:0000256" key="1">
    <source>
        <dbReference type="SAM" id="Phobius"/>
    </source>
</evidence>
<name>A0AA39JLG7_9AGAR</name>
<dbReference type="Proteomes" id="UP001175226">
    <property type="component" value="Unassembled WGS sequence"/>
</dbReference>
<keyword evidence="1" id="KW-0472">Membrane</keyword>
<evidence type="ECO:0000313" key="2">
    <source>
        <dbReference type="EMBL" id="KAK0442618.1"/>
    </source>
</evidence>
<comment type="caution">
    <text evidence="2">The sequence shown here is derived from an EMBL/GenBank/DDBJ whole genome shotgun (WGS) entry which is preliminary data.</text>
</comment>
<protein>
    <submittedName>
        <fullName evidence="2">Uncharacterized protein</fullName>
    </submittedName>
</protein>
<keyword evidence="3" id="KW-1185">Reference proteome</keyword>
<evidence type="ECO:0000313" key="3">
    <source>
        <dbReference type="Proteomes" id="UP001175226"/>
    </source>
</evidence>
<proteinExistence type="predicted"/>
<accession>A0AA39JLG7</accession>
<feature type="transmembrane region" description="Helical" evidence="1">
    <location>
        <begin position="41"/>
        <end position="59"/>
    </location>
</feature>
<dbReference type="AlphaFoldDB" id="A0AA39JLG7"/>
<organism evidence="2 3">
    <name type="scientific">Armillaria borealis</name>
    <dbReference type="NCBI Taxonomy" id="47425"/>
    <lineage>
        <taxon>Eukaryota</taxon>
        <taxon>Fungi</taxon>
        <taxon>Dikarya</taxon>
        <taxon>Basidiomycota</taxon>
        <taxon>Agaricomycotina</taxon>
        <taxon>Agaricomycetes</taxon>
        <taxon>Agaricomycetidae</taxon>
        <taxon>Agaricales</taxon>
        <taxon>Marasmiineae</taxon>
        <taxon>Physalacriaceae</taxon>
        <taxon>Armillaria</taxon>
    </lineage>
</organism>
<dbReference type="EMBL" id="JAUEPT010000025">
    <property type="protein sequence ID" value="KAK0442618.1"/>
    <property type="molecule type" value="Genomic_DNA"/>
</dbReference>
<feature type="transmembrane region" description="Helical" evidence="1">
    <location>
        <begin position="12"/>
        <end position="35"/>
    </location>
</feature>